<comment type="function">
    <text evidence="4">Required for vesicular transport between the endoplasmic reticulum and the Golgi apparatus.</text>
</comment>
<dbReference type="CDD" id="cd15832">
    <property type="entry name" value="SNAP"/>
    <property type="match status" value="1"/>
</dbReference>
<dbReference type="Proteomes" id="UP000240493">
    <property type="component" value="Unassembled WGS sequence"/>
</dbReference>
<evidence type="ECO:0000256" key="1">
    <source>
        <dbReference type="ARBA" id="ARBA00010050"/>
    </source>
</evidence>
<dbReference type="GO" id="GO:0035494">
    <property type="term" value="P:SNARE complex disassembly"/>
    <property type="evidence" value="ECO:0007669"/>
    <property type="project" value="TreeGrafter"/>
</dbReference>
<gene>
    <name evidence="6" type="ORF">M441DRAFT_88195</name>
</gene>
<dbReference type="PANTHER" id="PTHR13768">
    <property type="entry name" value="SOLUBLE NSF ATTACHMENT PROTEIN SNAP"/>
    <property type="match status" value="1"/>
</dbReference>
<dbReference type="STRING" id="1042311.A0A2T3ZF28"/>
<keyword evidence="4" id="KW-0472">Membrane</keyword>
<proteinExistence type="inferred from homology"/>
<accession>A0A2T3ZF28</accession>
<dbReference type="GO" id="GO:0031201">
    <property type="term" value="C:SNARE complex"/>
    <property type="evidence" value="ECO:0007669"/>
    <property type="project" value="TreeGrafter"/>
</dbReference>
<dbReference type="Gene3D" id="1.25.40.10">
    <property type="entry name" value="Tetratricopeptide repeat domain"/>
    <property type="match status" value="2"/>
</dbReference>
<dbReference type="GO" id="GO:0005483">
    <property type="term" value="F:soluble NSF attachment protein activity"/>
    <property type="evidence" value="ECO:0007669"/>
    <property type="project" value="TreeGrafter"/>
</dbReference>
<evidence type="ECO:0000313" key="7">
    <source>
        <dbReference type="Proteomes" id="UP000240493"/>
    </source>
</evidence>
<sequence>MEDPQALIQQAEKLVSKGSGGWSFLGGSDDKFWDAARLFKEAAQAYERQGQNIEAGKTYERAAAVREKNLKELGDAADSYVEASDAYRRDDPEAAIRCRERAFALIQQSTSESKQTRLSRVKEILGQIYEHDLKDLKRAREAYKEAAERLPKARELMNTWDYDLFEGNVAVKELRLCSRNANKLFTQYADLAALDEDYYVAIETYDRIINSMIGNQTMKWSLSTYCFKAGVCHLATGDLVGTRRAIEGYRQKDVEFSSQYKYKLIEDLCGAIEAHDQDQFGEILFQFDRTSRLEPWMTAILVKVKNAIEAPDDEFA</sequence>
<keyword evidence="5" id="KW-0175">Coiled coil</keyword>
<protein>
    <recommendedName>
        <fullName evidence="8">Vesicular-fusion protein SEC17</fullName>
    </recommendedName>
</protein>
<keyword evidence="7" id="KW-1185">Reference proteome</keyword>
<dbReference type="GO" id="GO:0005774">
    <property type="term" value="C:vacuolar membrane"/>
    <property type="evidence" value="ECO:0007669"/>
    <property type="project" value="TreeGrafter"/>
</dbReference>
<evidence type="ECO:0000256" key="2">
    <source>
        <dbReference type="ARBA" id="ARBA00022448"/>
    </source>
</evidence>
<evidence type="ECO:0000256" key="3">
    <source>
        <dbReference type="ARBA" id="ARBA00022927"/>
    </source>
</evidence>
<organism evidence="6 7">
    <name type="scientific">Trichoderma asperellum (strain ATCC 204424 / CBS 433.97 / NBRC 101777)</name>
    <dbReference type="NCBI Taxonomy" id="1042311"/>
    <lineage>
        <taxon>Eukaryota</taxon>
        <taxon>Fungi</taxon>
        <taxon>Dikarya</taxon>
        <taxon>Ascomycota</taxon>
        <taxon>Pezizomycotina</taxon>
        <taxon>Sordariomycetes</taxon>
        <taxon>Hypocreomycetidae</taxon>
        <taxon>Hypocreales</taxon>
        <taxon>Hypocreaceae</taxon>
        <taxon>Trichoderma</taxon>
    </lineage>
</organism>
<dbReference type="InterPro" id="IPR000744">
    <property type="entry name" value="NSF_attach"/>
</dbReference>
<evidence type="ECO:0008006" key="8">
    <source>
        <dbReference type="Google" id="ProtNLM"/>
    </source>
</evidence>
<dbReference type="OrthoDB" id="9984275at2759"/>
<dbReference type="InterPro" id="IPR011990">
    <property type="entry name" value="TPR-like_helical_dom_sf"/>
</dbReference>
<dbReference type="PANTHER" id="PTHR13768:SF8">
    <property type="entry name" value="ALPHA-SOLUBLE NSF ATTACHMENT PROTEIN"/>
    <property type="match status" value="1"/>
</dbReference>
<dbReference type="AlphaFoldDB" id="A0A2T3ZF28"/>
<evidence type="ECO:0000256" key="4">
    <source>
        <dbReference type="RuleBase" id="RU367013"/>
    </source>
</evidence>
<feature type="coiled-coil region" evidence="5">
    <location>
        <begin position="129"/>
        <end position="156"/>
    </location>
</feature>
<keyword evidence="3 4" id="KW-0653">Protein transport</keyword>
<comment type="similarity">
    <text evidence="1 4">Belongs to the SNAP family.</text>
</comment>
<dbReference type="GO" id="GO:0006886">
    <property type="term" value="P:intracellular protein transport"/>
    <property type="evidence" value="ECO:0007669"/>
    <property type="project" value="UniProtKB-UniRule"/>
</dbReference>
<dbReference type="EMBL" id="KZ679259">
    <property type="protein sequence ID" value="PTB43417.1"/>
    <property type="molecule type" value="Genomic_DNA"/>
</dbReference>
<comment type="subcellular location">
    <subcellularLocation>
        <location evidence="4">Membrane</location>
        <topology evidence="4">Peripheral membrane protein</topology>
    </subcellularLocation>
</comment>
<dbReference type="Pfam" id="PF14938">
    <property type="entry name" value="SNAP"/>
    <property type="match status" value="2"/>
</dbReference>
<keyword evidence="4" id="KW-0931">ER-Golgi transport</keyword>
<reference evidence="6 7" key="1">
    <citation type="submission" date="2016-07" db="EMBL/GenBank/DDBJ databases">
        <title>Multiple horizontal gene transfer events from other fungi enriched the ability of initially mycotrophic Trichoderma (Ascomycota) to feed on dead plant biomass.</title>
        <authorList>
            <consortium name="DOE Joint Genome Institute"/>
            <person name="Aerts A."/>
            <person name="Atanasova L."/>
            <person name="Chenthamara K."/>
            <person name="Zhang J."/>
            <person name="Grujic M."/>
            <person name="Henrissat B."/>
            <person name="Kuo A."/>
            <person name="Salamov A."/>
            <person name="Lipzen A."/>
            <person name="Labutti K."/>
            <person name="Barry K."/>
            <person name="Miao Y."/>
            <person name="Rahimi M.J."/>
            <person name="Shen Q."/>
            <person name="Grigoriev I.V."/>
            <person name="Kubicek C.P."/>
            <person name="Druzhinina I.S."/>
        </authorList>
    </citation>
    <scope>NUCLEOTIDE SEQUENCE [LARGE SCALE GENOMIC DNA]</scope>
    <source>
        <strain evidence="6 7">CBS 433.97</strain>
    </source>
</reference>
<evidence type="ECO:0000256" key="5">
    <source>
        <dbReference type="SAM" id="Coils"/>
    </source>
</evidence>
<evidence type="ECO:0000313" key="6">
    <source>
        <dbReference type="EMBL" id="PTB43417.1"/>
    </source>
</evidence>
<dbReference type="SUPFAM" id="SSF48452">
    <property type="entry name" value="TPR-like"/>
    <property type="match status" value="1"/>
</dbReference>
<keyword evidence="2 4" id="KW-0813">Transport</keyword>
<name>A0A2T3ZF28_TRIA4</name>
<dbReference type="GO" id="GO:0019905">
    <property type="term" value="F:syntaxin binding"/>
    <property type="evidence" value="ECO:0007669"/>
    <property type="project" value="TreeGrafter"/>
</dbReference>